<keyword evidence="3" id="KW-1185">Reference proteome</keyword>
<name>A0ABW3JMA8_9FLAO</name>
<accession>A0ABW3JMA8</accession>
<gene>
    <name evidence="2" type="ORF">ACFQ1U_00385</name>
</gene>
<evidence type="ECO:0008006" key="4">
    <source>
        <dbReference type="Google" id="ProtNLM"/>
    </source>
</evidence>
<sequence length="187" mass="22563">MKKKLFFFLLILNLSLFSQTQKADLIFIDGDTIQGLGLITKNNKIKFKLSYVDKAEKWDFRIIKGITFYGFKEVREFEYIKVNKKQKPLLLEVKYRGKVNIYEDQFYTYDNMFGNDNFMKTLRENKTTYLKRDNEELARSFLGFNFRKNAKEYFKDCPEVVDIFNTKEYKKYTIEEIALEYNIFCSE</sequence>
<dbReference type="Proteomes" id="UP001597062">
    <property type="component" value="Unassembled WGS sequence"/>
</dbReference>
<organism evidence="2 3">
    <name type="scientific">Tenacibaculum geojense</name>
    <dbReference type="NCBI Taxonomy" id="915352"/>
    <lineage>
        <taxon>Bacteria</taxon>
        <taxon>Pseudomonadati</taxon>
        <taxon>Bacteroidota</taxon>
        <taxon>Flavobacteriia</taxon>
        <taxon>Flavobacteriales</taxon>
        <taxon>Flavobacteriaceae</taxon>
        <taxon>Tenacibaculum</taxon>
    </lineage>
</organism>
<dbReference type="EMBL" id="JBHTJR010000004">
    <property type="protein sequence ID" value="MFD0991650.1"/>
    <property type="molecule type" value="Genomic_DNA"/>
</dbReference>
<evidence type="ECO:0000256" key="1">
    <source>
        <dbReference type="SAM" id="SignalP"/>
    </source>
</evidence>
<dbReference type="RefSeq" id="WP_386104157.1">
    <property type="nucleotide sequence ID" value="NZ_JBHTJR010000004.1"/>
</dbReference>
<protein>
    <recommendedName>
        <fullName evidence="4">DUF4476 domain-containing protein</fullName>
    </recommendedName>
</protein>
<evidence type="ECO:0000313" key="2">
    <source>
        <dbReference type="EMBL" id="MFD0991650.1"/>
    </source>
</evidence>
<feature type="chain" id="PRO_5047305068" description="DUF4476 domain-containing protein" evidence="1">
    <location>
        <begin position="24"/>
        <end position="187"/>
    </location>
</feature>
<feature type="signal peptide" evidence="1">
    <location>
        <begin position="1"/>
        <end position="23"/>
    </location>
</feature>
<reference evidence="3" key="1">
    <citation type="journal article" date="2019" name="Int. J. Syst. Evol. Microbiol.">
        <title>The Global Catalogue of Microorganisms (GCM) 10K type strain sequencing project: providing services to taxonomists for standard genome sequencing and annotation.</title>
        <authorList>
            <consortium name="The Broad Institute Genomics Platform"/>
            <consortium name="The Broad Institute Genome Sequencing Center for Infectious Disease"/>
            <person name="Wu L."/>
            <person name="Ma J."/>
        </authorList>
    </citation>
    <scope>NUCLEOTIDE SEQUENCE [LARGE SCALE GENOMIC DNA]</scope>
    <source>
        <strain evidence="3">CCUG 60527</strain>
    </source>
</reference>
<evidence type="ECO:0000313" key="3">
    <source>
        <dbReference type="Proteomes" id="UP001597062"/>
    </source>
</evidence>
<proteinExistence type="predicted"/>
<keyword evidence="1" id="KW-0732">Signal</keyword>
<comment type="caution">
    <text evidence="2">The sequence shown here is derived from an EMBL/GenBank/DDBJ whole genome shotgun (WGS) entry which is preliminary data.</text>
</comment>